<dbReference type="AlphaFoldDB" id="A0A5N4EHB3"/>
<name>A0A5N4EHB3_CAMDR</name>
<reference evidence="2 3" key="1">
    <citation type="journal article" date="2019" name="Mol. Ecol. Resour.">
        <title>Improving Illumina assemblies with Hi-C and long reads: an example with the North African dromedary.</title>
        <authorList>
            <person name="Elbers J.P."/>
            <person name="Rogers M.F."/>
            <person name="Perelman P.L."/>
            <person name="Proskuryakova A.A."/>
            <person name="Serdyukova N.A."/>
            <person name="Johnson W.E."/>
            <person name="Horin P."/>
            <person name="Corander J."/>
            <person name="Murphy D."/>
            <person name="Burger P.A."/>
        </authorList>
    </citation>
    <scope>NUCLEOTIDE SEQUENCE [LARGE SCALE GENOMIC DNA]</scope>
    <source>
        <strain evidence="2">Drom800</strain>
        <tissue evidence="2">Blood</tissue>
    </source>
</reference>
<organism evidence="2 3">
    <name type="scientific">Camelus dromedarius</name>
    <name type="common">Dromedary</name>
    <name type="synonym">Arabian camel</name>
    <dbReference type="NCBI Taxonomy" id="9838"/>
    <lineage>
        <taxon>Eukaryota</taxon>
        <taxon>Metazoa</taxon>
        <taxon>Chordata</taxon>
        <taxon>Craniata</taxon>
        <taxon>Vertebrata</taxon>
        <taxon>Euteleostomi</taxon>
        <taxon>Mammalia</taxon>
        <taxon>Eutheria</taxon>
        <taxon>Laurasiatheria</taxon>
        <taxon>Artiodactyla</taxon>
        <taxon>Tylopoda</taxon>
        <taxon>Camelidae</taxon>
        <taxon>Camelus</taxon>
    </lineage>
</organism>
<comment type="caution">
    <text evidence="2">The sequence shown here is derived from an EMBL/GenBank/DDBJ whole genome shotgun (WGS) entry which is preliminary data.</text>
</comment>
<evidence type="ECO:0000313" key="2">
    <source>
        <dbReference type="EMBL" id="KAB1282745.1"/>
    </source>
</evidence>
<sequence>MPPAVILAWTTRLPFLPTPPPSHLGPQAGSWWARAGFPAQLPPGRQAGRTAGPEPGPTGCSAFAANGCAFRAAVLTGADDGQQVSPALPWSAVWALMRPGEVLPLPWLDPVSRGHSALLLSSPPHQRPRPNCFPFLSSSKSRPYPASPVRSGIPTQENPCCEHLHPCPQRDPGRFSHAALQWGMGTMSSGWDQLEISAFHRKTRHTDTACMDTGQGQVPREASRFPGREGEAPVKGCVRDPAPWAGTPHRVLGQYSAGSSRALGPLPTSLRAVGQQRPGPGPPPGTRRLVVKLMAPRCDPGKVQVQLSPVPVRKCYVVADSVPRTARFMPAPLNPQREASAS</sequence>
<feature type="region of interest" description="Disordered" evidence="1">
    <location>
        <begin position="209"/>
        <end position="235"/>
    </location>
</feature>
<feature type="region of interest" description="Disordered" evidence="1">
    <location>
        <begin position="266"/>
        <end position="286"/>
    </location>
</feature>
<evidence type="ECO:0000313" key="3">
    <source>
        <dbReference type="Proteomes" id="UP000299084"/>
    </source>
</evidence>
<accession>A0A5N4EHB3</accession>
<dbReference type="EMBL" id="JWIN03000002">
    <property type="protein sequence ID" value="KAB1282745.1"/>
    <property type="molecule type" value="Genomic_DNA"/>
</dbReference>
<gene>
    <name evidence="2" type="ORF">Cadr_000002369</name>
</gene>
<keyword evidence="3" id="KW-1185">Reference proteome</keyword>
<proteinExistence type="predicted"/>
<dbReference type="Proteomes" id="UP000299084">
    <property type="component" value="Unassembled WGS sequence"/>
</dbReference>
<evidence type="ECO:0000256" key="1">
    <source>
        <dbReference type="SAM" id="MobiDB-lite"/>
    </source>
</evidence>
<protein>
    <submittedName>
        <fullName evidence="2">Uncharacterized protein</fullName>
    </submittedName>
</protein>
<feature type="compositionally biased region" description="Basic and acidic residues" evidence="1">
    <location>
        <begin position="221"/>
        <end position="232"/>
    </location>
</feature>